<dbReference type="CDD" id="cd05801">
    <property type="entry name" value="PGM_like3"/>
    <property type="match status" value="1"/>
</dbReference>
<dbReference type="InterPro" id="IPR005844">
    <property type="entry name" value="A-D-PHexomutase_a/b/a-I"/>
</dbReference>
<evidence type="ECO:0000259" key="10">
    <source>
        <dbReference type="Pfam" id="PF02879"/>
    </source>
</evidence>
<evidence type="ECO:0000256" key="1">
    <source>
        <dbReference type="ARBA" id="ARBA00001946"/>
    </source>
</evidence>
<dbReference type="STRING" id="326424.FRAAL1935"/>
<keyword evidence="3" id="KW-0597">Phosphoprotein</keyword>
<evidence type="ECO:0000256" key="7">
    <source>
        <dbReference type="RuleBase" id="RU004326"/>
    </source>
</evidence>
<proteinExistence type="inferred from homology"/>
<evidence type="ECO:0000256" key="5">
    <source>
        <dbReference type="ARBA" id="ARBA00022842"/>
    </source>
</evidence>
<dbReference type="EC" id="5.4.2.2" evidence="12"/>
<dbReference type="SUPFAM" id="SSF55957">
    <property type="entry name" value="Phosphoglucomutase, C-terminal domain"/>
    <property type="match status" value="1"/>
</dbReference>
<evidence type="ECO:0000313" key="13">
    <source>
        <dbReference type="Proteomes" id="UP000000657"/>
    </source>
</evidence>
<dbReference type="InterPro" id="IPR005846">
    <property type="entry name" value="A-D-PHexomutase_a/b/a-III"/>
</dbReference>
<organism evidence="12 13">
    <name type="scientific">Frankia alni (strain DSM 45986 / CECT 9034 / ACN14a)</name>
    <dbReference type="NCBI Taxonomy" id="326424"/>
    <lineage>
        <taxon>Bacteria</taxon>
        <taxon>Bacillati</taxon>
        <taxon>Actinomycetota</taxon>
        <taxon>Actinomycetes</taxon>
        <taxon>Frankiales</taxon>
        <taxon>Frankiaceae</taxon>
        <taxon>Frankia</taxon>
    </lineage>
</organism>
<evidence type="ECO:0000256" key="2">
    <source>
        <dbReference type="ARBA" id="ARBA00010231"/>
    </source>
</evidence>
<dbReference type="RefSeq" id="WP_011603108.1">
    <property type="nucleotide sequence ID" value="NC_008278.1"/>
</dbReference>
<protein>
    <submittedName>
        <fullName evidence="12">Phosphoglucomutase</fullName>
        <ecNumber evidence="12">5.4.2.2</ecNumber>
    </submittedName>
</protein>
<dbReference type="OrthoDB" id="9806956at2"/>
<name>Q0RPE8_FRAAA</name>
<dbReference type="KEGG" id="fal:FRAAL1935"/>
<dbReference type="eggNOG" id="COG0033">
    <property type="taxonomic scope" value="Bacteria"/>
</dbReference>
<dbReference type="AlphaFoldDB" id="Q0RPE8"/>
<sequence>MPISPRAGQPAAPEDLIDVDALLAAYQDVHPDPADPAQRVSFGTSGHRGSALRGSFNADHILATTQAICDFRAAAGVDGPLFLGIDTHALSAPALASALEVLVANGVAVRIAPDGEATPTPVISHAILGHNRDRGATAAGGASGRGLADGIVVTPSHNPPADGGFKYNPTHGGPADTAVTKVIQDRANALLEAGLAGVARVPYAQARAAAAVHDYVGAYVADLGDVVDLDAIRAAGVRIGVDPLGGASLVYWQALAERYKLDLDVVNTTVDPTFSFMTTDWDGKIRMDPSSPYAMASLLRHAGSFDVAVANDADADRHGIVTPGAGLLNPNHYLSAAIAYLFGHRTGWPAGTAIGKTLVSSSMIDRVGAGIGRAVVEVPVGFKWFVDGLTDGTLGFGGEESAGASFLRRGGGVWTTDKDGLIACLLAAEMTAVTGRDPGALYQELTELHGAPAYRRVDAPATAAQKKILAALTPASLAATTLAGSPVTAALAQAPGNGAAIGGVKVVTADAWFAARPSGTEDVYKIYAESFRGPEHLEEVITQAQAIVDAALLRG</sequence>
<gene>
    <name evidence="12" type="primary">pgm</name>
    <name evidence="12" type="ordered locus">FRAAL1935</name>
</gene>
<reference evidence="12 13" key="1">
    <citation type="journal article" date="2007" name="Genome Res.">
        <title>Genome characteristics of facultatively symbiotic Frankia sp. strains reflect host range and host plant biogeography.</title>
        <authorList>
            <person name="Normand P."/>
            <person name="Lapierre P."/>
            <person name="Tisa L.S."/>
            <person name="Gogarten J.P."/>
            <person name="Alloisio N."/>
            <person name="Bagnarol E."/>
            <person name="Bassi C.A."/>
            <person name="Berry A.M."/>
            <person name="Bickhart D.M."/>
            <person name="Choisne N."/>
            <person name="Couloux A."/>
            <person name="Cournoyer B."/>
            <person name="Cruveiller S."/>
            <person name="Daubin V."/>
            <person name="Demange N."/>
            <person name="Francino M.P."/>
            <person name="Goltsman E."/>
            <person name="Huang Y."/>
            <person name="Kopp O.R."/>
            <person name="Labarre L."/>
            <person name="Lapidus A."/>
            <person name="Lavire C."/>
            <person name="Marechal J."/>
            <person name="Martinez M."/>
            <person name="Mastronunzio J.E."/>
            <person name="Mullin B.C."/>
            <person name="Niemann J."/>
            <person name="Pujic P."/>
            <person name="Rawnsley T."/>
            <person name="Rouy Z."/>
            <person name="Schenowitz C."/>
            <person name="Sellstedt A."/>
            <person name="Tavares F."/>
            <person name="Tomkins J.P."/>
            <person name="Vallenet D."/>
            <person name="Valverde C."/>
            <person name="Wall L.G."/>
            <person name="Wang Y."/>
            <person name="Medigue C."/>
            <person name="Benson D.R."/>
        </authorList>
    </citation>
    <scope>NUCLEOTIDE SEQUENCE [LARGE SCALE GENOMIC DNA]</scope>
    <source>
        <strain evidence="13">DSM 45986 / CECT 9034 / ACN14a</strain>
    </source>
</reference>
<dbReference type="Gene3D" id="3.30.310.50">
    <property type="entry name" value="Alpha-D-phosphohexomutase, C-terminal domain"/>
    <property type="match status" value="1"/>
</dbReference>
<feature type="domain" description="Alpha-D-phosphohexomutase alpha/beta/alpha" evidence="11">
    <location>
        <begin position="329"/>
        <end position="446"/>
    </location>
</feature>
<evidence type="ECO:0000256" key="6">
    <source>
        <dbReference type="ARBA" id="ARBA00023235"/>
    </source>
</evidence>
<dbReference type="InterPro" id="IPR016066">
    <property type="entry name" value="A-D-PHexomutase_CS"/>
</dbReference>
<dbReference type="HOGENOM" id="CLU_016950_8_1_11"/>
<comment type="similarity">
    <text evidence="2 7">Belongs to the phosphohexose mutase family.</text>
</comment>
<dbReference type="InterPro" id="IPR005852">
    <property type="entry name" value="PGM_a-D-Glc-sp"/>
</dbReference>
<dbReference type="PROSITE" id="PS00710">
    <property type="entry name" value="PGM_PMM"/>
    <property type="match status" value="1"/>
</dbReference>
<keyword evidence="13" id="KW-1185">Reference proteome</keyword>
<feature type="domain" description="Alpha-D-phosphohexomutase alpha/beta/alpha" evidence="10">
    <location>
        <begin position="218"/>
        <end position="322"/>
    </location>
</feature>
<feature type="domain" description="Alpha-D-phosphohexomutase C-terminal" evidence="8">
    <location>
        <begin position="491"/>
        <end position="540"/>
    </location>
</feature>
<comment type="cofactor">
    <cofactor evidence="1">
        <name>Mg(2+)</name>
        <dbReference type="ChEBI" id="CHEBI:18420"/>
    </cofactor>
</comment>
<dbReference type="NCBIfam" id="TIGR01132">
    <property type="entry name" value="pgm"/>
    <property type="match status" value="1"/>
</dbReference>
<dbReference type="GO" id="GO:0008973">
    <property type="term" value="F:phosphopentomutase activity"/>
    <property type="evidence" value="ECO:0007669"/>
    <property type="project" value="TreeGrafter"/>
</dbReference>
<dbReference type="GO" id="GO:0004614">
    <property type="term" value="F:phosphoglucomutase activity"/>
    <property type="evidence" value="ECO:0007669"/>
    <property type="project" value="UniProtKB-EC"/>
</dbReference>
<dbReference type="GO" id="GO:0006166">
    <property type="term" value="P:purine ribonucleoside salvage"/>
    <property type="evidence" value="ECO:0007669"/>
    <property type="project" value="TreeGrafter"/>
</dbReference>
<dbReference type="PANTHER" id="PTHR45745">
    <property type="entry name" value="PHOSPHOMANNOMUTASE 45A"/>
    <property type="match status" value="1"/>
</dbReference>
<dbReference type="EMBL" id="CT573213">
    <property type="protein sequence ID" value="CAJ60584.1"/>
    <property type="molecule type" value="Genomic_DNA"/>
</dbReference>
<dbReference type="GO" id="GO:0005975">
    <property type="term" value="P:carbohydrate metabolic process"/>
    <property type="evidence" value="ECO:0007669"/>
    <property type="project" value="InterPro"/>
</dbReference>
<dbReference type="Pfam" id="PF00408">
    <property type="entry name" value="PGM_PMM_IV"/>
    <property type="match status" value="1"/>
</dbReference>
<accession>Q0RPE8</accession>
<evidence type="ECO:0000259" key="9">
    <source>
        <dbReference type="Pfam" id="PF02878"/>
    </source>
</evidence>
<evidence type="ECO:0000313" key="12">
    <source>
        <dbReference type="EMBL" id="CAJ60584.1"/>
    </source>
</evidence>
<feature type="domain" description="Alpha-D-phosphohexomutase alpha/beta/alpha" evidence="9">
    <location>
        <begin position="40"/>
        <end position="189"/>
    </location>
</feature>
<evidence type="ECO:0000259" key="11">
    <source>
        <dbReference type="Pfam" id="PF02880"/>
    </source>
</evidence>
<keyword evidence="4 7" id="KW-0479">Metal-binding</keyword>
<dbReference type="Pfam" id="PF02878">
    <property type="entry name" value="PGM_PMM_I"/>
    <property type="match status" value="1"/>
</dbReference>
<dbReference type="Pfam" id="PF02880">
    <property type="entry name" value="PGM_PMM_III"/>
    <property type="match status" value="1"/>
</dbReference>
<dbReference type="InterPro" id="IPR016055">
    <property type="entry name" value="A-D-PHexomutase_a/b/a-I/II/III"/>
</dbReference>
<dbReference type="InterPro" id="IPR005843">
    <property type="entry name" value="A-D-PHexomutase_C"/>
</dbReference>
<evidence type="ECO:0000259" key="8">
    <source>
        <dbReference type="Pfam" id="PF00408"/>
    </source>
</evidence>
<dbReference type="Pfam" id="PF02879">
    <property type="entry name" value="PGM_PMM_II"/>
    <property type="match status" value="1"/>
</dbReference>
<dbReference type="Gene3D" id="3.40.120.10">
    <property type="entry name" value="Alpha-D-Glucose-1,6-Bisphosphate, subunit A, domain 3"/>
    <property type="match status" value="3"/>
</dbReference>
<dbReference type="GO" id="GO:0000287">
    <property type="term" value="F:magnesium ion binding"/>
    <property type="evidence" value="ECO:0007669"/>
    <property type="project" value="InterPro"/>
</dbReference>
<keyword evidence="6 12" id="KW-0413">Isomerase</keyword>
<dbReference type="SUPFAM" id="SSF53738">
    <property type="entry name" value="Phosphoglucomutase, first 3 domains"/>
    <property type="match status" value="3"/>
</dbReference>
<dbReference type="Proteomes" id="UP000000657">
    <property type="component" value="Chromosome"/>
</dbReference>
<dbReference type="PANTHER" id="PTHR45745:SF1">
    <property type="entry name" value="PHOSPHOGLUCOMUTASE 2B-RELATED"/>
    <property type="match status" value="1"/>
</dbReference>
<evidence type="ECO:0000256" key="4">
    <source>
        <dbReference type="ARBA" id="ARBA00022723"/>
    </source>
</evidence>
<evidence type="ECO:0000256" key="3">
    <source>
        <dbReference type="ARBA" id="ARBA00022553"/>
    </source>
</evidence>
<keyword evidence="5 7" id="KW-0460">Magnesium</keyword>
<dbReference type="InterPro" id="IPR005845">
    <property type="entry name" value="A-D-PHexomutase_a/b/a-II"/>
</dbReference>
<dbReference type="InterPro" id="IPR036900">
    <property type="entry name" value="A-D-PHexomutase_C_sf"/>
</dbReference>